<dbReference type="EMBL" id="PPGH01000021">
    <property type="protein sequence ID" value="PQJ96976.1"/>
    <property type="molecule type" value="Genomic_DNA"/>
</dbReference>
<evidence type="ECO:0000313" key="2">
    <source>
        <dbReference type="Proteomes" id="UP000239936"/>
    </source>
</evidence>
<sequence>MTNRQQTNNRIQQQRLRDRRKEEGWKRVTVWVSPEVASCLQAIDPNLGTAIYEVINKLSDNCQQELPVHQYELLDSDNNKLSDNLVEPVVTTDNPVDSVNDFDLSASEQQVKKSGVKYHDKIKLMAWKLRCEGLTRAQIADAVQLEVGEPLPRSFMSHLNRLINSGQRLAEGDCER</sequence>
<proteinExistence type="predicted"/>
<evidence type="ECO:0000313" key="1">
    <source>
        <dbReference type="EMBL" id="PQJ96976.1"/>
    </source>
</evidence>
<dbReference type="AlphaFoldDB" id="A0A2S7XTK2"/>
<dbReference type="Proteomes" id="UP000239936">
    <property type="component" value="Unassembled WGS sequence"/>
</dbReference>
<organism evidence="1 2">
    <name type="scientific">Chromatium okenii</name>
    <dbReference type="NCBI Taxonomy" id="61644"/>
    <lineage>
        <taxon>Bacteria</taxon>
        <taxon>Pseudomonadati</taxon>
        <taxon>Pseudomonadota</taxon>
        <taxon>Gammaproteobacteria</taxon>
        <taxon>Chromatiales</taxon>
        <taxon>Chromatiaceae</taxon>
        <taxon>Chromatium</taxon>
    </lineage>
</organism>
<gene>
    <name evidence="1" type="ORF">CXB77_04635</name>
</gene>
<reference evidence="1 2" key="1">
    <citation type="submission" date="2018-01" db="EMBL/GenBank/DDBJ databases">
        <title>The complete genome sequence of Chromatium okenii LaCa, a purple sulfur bacterium with a turbulent life.</title>
        <authorList>
            <person name="Luedin S.M."/>
            <person name="Liechti N."/>
            <person name="Storelli N."/>
            <person name="Danza F."/>
            <person name="Wittwer M."/>
            <person name="Pothier J.F."/>
            <person name="Tonolla M.A."/>
        </authorList>
    </citation>
    <scope>NUCLEOTIDE SEQUENCE [LARGE SCALE GENOMIC DNA]</scope>
    <source>
        <strain evidence="1 2">LaCa</strain>
    </source>
</reference>
<keyword evidence="2" id="KW-1185">Reference proteome</keyword>
<protein>
    <submittedName>
        <fullName evidence="1">Uncharacterized protein</fullName>
    </submittedName>
</protein>
<dbReference type="RefSeq" id="WP_105072984.1">
    <property type="nucleotide sequence ID" value="NZ_PPGH01000021.1"/>
</dbReference>
<name>A0A2S7XTK2_9GAMM</name>
<accession>A0A2S7XTK2</accession>
<comment type="caution">
    <text evidence="1">The sequence shown here is derived from an EMBL/GenBank/DDBJ whole genome shotgun (WGS) entry which is preliminary data.</text>
</comment>